<dbReference type="eggNOG" id="ENOG50346I4">
    <property type="taxonomic scope" value="Bacteria"/>
</dbReference>
<dbReference type="RefSeq" id="WP_012165983.1">
    <property type="nucleotide sequence ID" value="NC_009925.1"/>
</dbReference>
<evidence type="ECO:0000313" key="2">
    <source>
        <dbReference type="Proteomes" id="UP000000268"/>
    </source>
</evidence>
<keyword evidence="2" id="KW-1185">Reference proteome</keyword>
<organism evidence="1 2">
    <name type="scientific">Acaryochloris marina (strain MBIC 11017)</name>
    <dbReference type="NCBI Taxonomy" id="329726"/>
    <lineage>
        <taxon>Bacteria</taxon>
        <taxon>Bacillati</taxon>
        <taxon>Cyanobacteriota</taxon>
        <taxon>Cyanophyceae</taxon>
        <taxon>Acaryochloridales</taxon>
        <taxon>Acaryochloridaceae</taxon>
        <taxon>Acaryochloris</taxon>
    </lineage>
</organism>
<reference evidence="1 2" key="1">
    <citation type="journal article" date="2008" name="Proc. Natl. Acad. Sci. U.S.A.">
        <title>Niche adaptation and genome expansion in the chlorophyll d-producing cyanobacterium Acaryochloris marina.</title>
        <authorList>
            <person name="Swingley W.D."/>
            <person name="Chen M."/>
            <person name="Cheung P.C."/>
            <person name="Conrad A.L."/>
            <person name="Dejesa L.C."/>
            <person name="Hao J."/>
            <person name="Honchak B.M."/>
            <person name="Karbach L.E."/>
            <person name="Kurdoglu A."/>
            <person name="Lahiri S."/>
            <person name="Mastrian S.D."/>
            <person name="Miyashita H."/>
            <person name="Page L."/>
            <person name="Ramakrishna P."/>
            <person name="Satoh S."/>
            <person name="Sattley W.M."/>
            <person name="Shimada Y."/>
            <person name="Taylor H.L."/>
            <person name="Tomo T."/>
            <person name="Tsuchiya T."/>
            <person name="Wang Z.T."/>
            <person name="Raymond J."/>
            <person name="Mimuro M."/>
            <person name="Blankenship R.E."/>
            <person name="Touchman J.W."/>
        </authorList>
    </citation>
    <scope>NUCLEOTIDE SEQUENCE [LARGE SCALE GENOMIC DNA]</scope>
    <source>
        <strain evidence="2">MBIC 11017</strain>
    </source>
</reference>
<sequence>MSSSSLLLSRKDALHILSEERGRSPAHPLDPSLISKWCADLGFASGLQEFDEAQMAQLRAMNQHYFQGGSRIELLEKMRNPKWYQSPN</sequence>
<dbReference type="EMBL" id="CP000828">
    <property type="protein sequence ID" value="ABW30771.1"/>
    <property type="molecule type" value="Genomic_DNA"/>
</dbReference>
<protein>
    <submittedName>
        <fullName evidence="1">Uncharacterized protein</fullName>
    </submittedName>
</protein>
<dbReference type="STRING" id="329726.AM1_5830"/>
<dbReference type="HOGENOM" id="CLU_2534868_0_0_3"/>
<proteinExistence type="predicted"/>
<dbReference type="KEGG" id="amr:AM1_5830"/>
<dbReference type="Proteomes" id="UP000000268">
    <property type="component" value="Chromosome"/>
</dbReference>
<accession>B0C0H8</accession>
<evidence type="ECO:0000313" key="1">
    <source>
        <dbReference type="EMBL" id="ABW30771.1"/>
    </source>
</evidence>
<dbReference type="AlphaFoldDB" id="B0C0H8"/>
<gene>
    <name evidence="1" type="ordered locus">AM1_5830</name>
</gene>
<name>B0C0H8_ACAM1</name>